<dbReference type="Proteomes" id="UP000316624">
    <property type="component" value="Unassembled WGS sequence"/>
</dbReference>
<evidence type="ECO:0000313" key="2">
    <source>
        <dbReference type="Proteomes" id="UP000316624"/>
    </source>
</evidence>
<dbReference type="Pfam" id="PF01527">
    <property type="entry name" value="HTH_Tnp_1"/>
    <property type="match status" value="1"/>
</dbReference>
<dbReference type="GO" id="GO:0004803">
    <property type="term" value="F:transposase activity"/>
    <property type="evidence" value="ECO:0007669"/>
    <property type="project" value="InterPro"/>
</dbReference>
<dbReference type="InterPro" id="IPR002514">
    <property type="entry name" value="Transposase_8"/>
</dbReference>
<dbReference type="GO" id="GO:0003677">
    <property type="term" value="F:DNA binding"/>
    <property type="evidence" value="ECO:0007669"/>
    <property type="project" value="InterPro"/>
</dbReference>
<evidence type="ECO:0000313" key="1">
    <source>
        <dbReference type="EMBL" id="TWH95923.1"/>
    </source>
</evidence>
<organism evidence="1 2">
    <name type="scientific">Sphingobium wenxiniae (strain DSM 21828 / CGMCC 1.7748 / JZ-1)</name>
    <dbReference type="NCBI Taxonomy" id="595605"/>
    <lineage>
        <taxon>Bacteria</taxon>
        <taxon>Pseudomonadati</taxon>
        <taxon>Pseudomonadota</taxon>
        <taxon>Alphaproteobacteria</taxon>
        <taxon>Sphingomonadales</taxon>
        <taxon>Sphingomonadaceae</taxon>
        <taxon>Sphingobium</taxon>
    </lineage>
</organism>
<dbReference type="AlphaFoldDB" id="A0A562KL12"/>
<sequence length="149" mass="15971">MTIPIGPCGLETIRVMSNGRRRYDPAGKDRLVESCLRPGVSVAGLALQHGVNANLLRKWVEKRRRRDMRGQPVAAKLPDTVAFVRVETPPVPMVSPAGGIAPHSVERLSSARLQASMPNGVTLTLEGCDPQLFAVMIGALGRCDVPPVA</sequence>
<reference evidence="1 2" key="1">
    <citation type="journal article" date="2015" name="Stand. Genomic Sci.">
        <title>Genomic Encyclopedia of Bacterial and Archaeal Type Strains, Phase III: the genomes of soil and plant-associated and newly described type strains.</title>
        <authorList>
            <person name="Whitman W.B."/>
            <person name="Woyke T."/>
            <person name="Klenk H.P."/>
            <person name="Zhou Y."/>
            <person name="Lilburn T.G."/>
            <person name="Beck B.J."/>
            <person name="De Vos P."/>
            <person name="Vandamme P."/>
            <person name="Eisen J.A."/>
            <person name="Garrity G."/>
            <person name="Hugenholtz P."/>
            <person name="Kyrpides N.C."/>
        </authorList>
    </citation>
    <scope>NUCLEOTIDE SEQUENCE [LARGE SCALE GENOMIC DNA]</scope>
    <source>
        <strain evidence="1 2">CGMCC 1.7748</strain>
    </source>
</reference>
<name>A0A562KL12_SPHWJ</name>
<dbReference type="GO" id="GO:0006313">
    <property type="term" value="P:DNA transposition"/>
    <property type="evidence" value="ECO:0007669"/>
    <property type="project" value="InterPro"/>
</dbReference>
<dbReference type="InterPro" id="IPR009057">
    <property type="entry name" value="Homeodomain-like_sf"/>
</dbReference>
<keyword evidence="2" id="KW-1185">Reference proteome</keyword>
<proteinExistence type="predicted"/>
<dbReference type="SUPFAM" id="SSF46689">
    <property type="entry name" value="Homeodomain-like"/>
    <property type="match status" value="1"/>
</dbReference>
<comment type="caution">
    <text evidence="1">The sequence shown here is derived from an EMBL/GenBank/DDBJ whole genome shotgun (WGS) entry which is preliminary data.</text>
</comment>
<dbReference type="EMBL" id="VLKK01000003">
    <property type="protein sequence ID" value="TWH95923.1"/>
    <property type="molecule type" value="Genomic_DNA"/>
</dbReference>
<accession>A0A562KL12</accession>
<dbReference type="NCBIfam" id="NF047595">
    <property type="entry name" value="IS66_ISRel24_TnpA"/>
    <property type="match status" value="1"/>
</dbReference>
<gene>
    <name evidence="1" type="ORF">IQ35_01010</name>
</gene>
<protein>
    <submittedName>
        <fullName evidence="1">Transposase</fullName>
    </submittedName>
</protein>